<sequence>MDINSMKLIRLVKKVLRKNNISEKQQNLRDRLDFAMSQSKKI</sequence>
<dbReference type="AlphaFoldDB" id="A0A844NZV0"/>
<gene>
    <name evidence="1" type="ORF">GNP88_04785</name>
</gene>
<proteinExistence type="predicted"/>
<evidence type="ECO:0000313" key="1">
    <source>
        <dbReference type="EMBL" id="MUK48506.1"/>
    </source>
</evidence>
<organism evidence="1 2">
    <name type="scientific">Aliivibrio fischeri</name>
    <name type="common">Vibrio fischeri</name>
    <dbReference type="NCBI Taxonomy" id="668"/>
    <lineage>
        <taxon>Bacteria</taxon>
        <taxon>Pseudomonadati</taxon>
        <taxon>Pseudomonadota</taxon>
        <taxon>Gammaproteobacteria</taxon>
        <taxon>Vibrionales</taxon>
        <taxon>Vibrionaceae</taxon>
        <taxon>Aliivibrio</taxon>
    </lineage>
</organism>
<dbReference type="Proteomes" id="UP000448038">
    <property type="component" value="Unassembled WGS sequence"/>
</dbReference>
<comment type="caution">
    <text evidence="1">The sequence shown here is derived from an EMBL/GenBank/DDBJ whole genome shotgun (WGS) entry which is preliminary data.</text>
</comment>
<protein>
    <submittedName>
        <fullName evidence="1">Uncharacterized protein</fullName>
    </submittedName>
</protein>
<reference evidence="1 2" key="1">
    <citation type="submission" date="2019-11" db="EMBL/GenBank/DDBJ databases">
        <title>Using colonization assays and comparative genomics to discover symbiosis behaviors and factors in Vibrio fischeri.</title>
        <authorList>
            <person name="Bongrand C."/>
            <person name="Moriano-Gutierrez S."/>
            <person name="Arevalo P."/>
            <person name="Mcfall-Ngai M."/>
            <person name="Visick K."/>
            <person name="Polz M.F."/>
            <person name="Ruby E.G."/>
        </authorList>
    </citation>
    <scope>NUCLEOTIDE SEQUENCE [LARGE SCALE GENOMIC DNA]</scope>
    <source>
        <strain evidence="2">emors.4.1</strain>
    </source>
</reference>
<evidence type="ECO:0000313" key="2">
    <source>
        <dbReference type="Proteomes" id="UP000448038"/>
    </source>
</evidence>
<name>A0A844NZV0_ALIFS</name>
<accession>A0A844NZV0</accession>
<dbReference type="EMBL" id="WOBN01000009">
    <property type="protein sequence ID" value="MUK48506.1"/>
    <property type="molecule type" value="Genomic_DNA"/>
</dbReference>